<name>A0A8C6M743_NOTFU</name>
<keyword evidence="3" id="KW-1185">Reference proteome</keyword>
<accession>A0A8C6M743</accession>
<dbReference type="Proteomes" id="UP000694548">
    <property type="component" value="Unassembled WGS sequence"/>
</dbReference>
<reference evidence="2" key="1">
    <citation type="submission" date="2025-08" db="UniProtKB">
        <authorList>
            <consortium name="Ensembl"/>
        </authorList>
    </citation>
    <scope>IDENTIFICATION</scope>
</reference>
<feature type="domain" description="Ubiquitin-like" evidence="1">
    <location>
        <begin position="16"/>
        <end position="72"/>
    </location>
</feature>
<reference evidence="2" key="2">
    <citation type="submission" date="2025-09" db="UniProtKB">
        <authorList>
            <consortium name="Ensembl"/>
        </authorList>
    </citation>
    <scope>IDENTIFICATION</scope>
</reference>
<protein>
    <recommendedName>
        <fullName evidence="1">Ubiquitin-like domain-containing protein</fullName>
    </recommendedName>
</protein>
<dbReference type="AlphaFoldDB" id="A0A8C6M743"/>
<dbReference type="GeneTree" id="ENSGT01150000287048"/>
<dbReference type="Pfam" id="PF00240">
    <property type="entry name" value="ubiquitin"/>
    <property type="match status" value="1"/>
</dbReference>
<dbReference type="PROSITE" id="PS50053">
    <property type="entry name" value="UBIQUITIN_2"/>
    <property type="match status" value="1"/>
</dbReference>
<dbReference type="SUPFAM" id="SSF54236">
    <property type="entry name" value="Ubiquitin-like"/>
    <property type="match status" value="1"/>
</dbReference>
<evidence type="ECO:0000313" key="2">
    <source>
        <dbReference type="Ensembl" id="ENSNFUP00015029741.1"/>
    </source>
</evidence>
<dbReference type="Ensembl" id="ENSNFUT00015031072.1">
    <property type="protein sequence ID" value="ENSNFUP00015029741.1"/>
    <property type="gene ID" value="ENSNFUG00015014478.1"/>
</dbReference>
<evidence type="ECO:0000259" key="1">
    <source>
        <dbReference type="PROSITE" id="PS50053"/>
    </source>
</evidence>
<dbReference type="InterPro" id="IPR000626">
    <property type="entry name" value="Ubiquitin-like_dom"/>
</dbReference>
<proteinExistence type="predicted"/>
<dbReference type="Gene3D" id="3.10.20.90">
    <property type="entry name" value="Phosphatidylinositol 3-kinase Catalytic Subunit, Chain A, domain 1"/>
    <property type="match status" value="1"/>
</dbReference>
<evidence type="ECO:0000313" key="3">
    <source>
        <dbReference type="Proteomes" id="UP000694548"/>
    </source>
</evidence>
<organism evidence="2 3">
    <name type="scientific">Nothobranchius furzeri</name>
    <name type="common">Turquoise killifish</name>
    <dbReference type="NCBI Taxonomy" id="105023"/>
    <lineage>
        <taxon>Eukaryota</taxon>
        <taxon>Metazoa</taxon>
        <taxon>Chordata</taxon>
        <taxon>Craniata</taxon>
        <taxon>Vertebrata</taxon>
        <taxon>Euteleostomi</taxon>
        <taxon>Actinopterygii</taxon>
        <taxon>Neopterygii</taxon>
        <taxon>Teleostei</taxon>
        <taxon>Neoteleostei</taxon>
        <taxon>Acanthomorphata</taxon>
        <taxon>Ovalentaria</taxon>
        <taxon>Atherinomorphae</taxon>
        <taxon>Cyprinodontiformes</taxon>
        <taxon>Nothobranchiidae</taxon>
        <taxon>Nothobranchius</taxon>
    </lineage>
</organism>
<sequence length="112" mass="12551">MLIDLCNTEEQMKEITMCQLKEKLAGKLPHAGHENMRLIFTDKHLGQDTTAMSECGVQHLSVIQLVINLPGGLTTFPRHPERSIRDVMGKPKLLCFKFMLTGEKSPSGTINM</sequence>
<dbReference type="InterPro" id="IPR029071">
    <property type="entry name" value="Ubiquitin-like_domsf"/>
</dbReference>